<dbReference type="AlphaFoldDB" id="W1PGM1"/>
<organism evidence="1 2">
    <name type="scientific">Amborella trichopoda</name>
    <dbReference type="NCBI Taxonomy" id="13333"/>
    <lineage>
        <taxon>Eukaryota</taxon>
        <taxon>Viridiplantae</taxon>
        <taxon>Streptophyta</taxon>
        <taxon>Embryophyta</taxon>
        <taxon>Tracheophyta</taxon>
        <taxon>Spermatophyta</taxon>
        <taxon>Magnoliopsida</taxon>
        <taxon>Amborellales</taxon>
        <taxon>Amborellaceae</taxon>
        <taxon>Amborella</taxon>
    </lineage>
</organism>
<sequence length="111" mass="13076">MCMKTIATTCWTLWQERNFITFKGKTWDLQPVIKAPRSTAIWWTQAPKEFKDVAKEYFDNNFSGLLFSKNVKIVKTIKMVGSCLTLMWVLRMKDRYVGYEELLRDHTGSIT</sequence>
<gene>
    <name evidence="1" type="ORF">AMTR_s00019p00116000</name>
</gene>
<dbReference type="EMBL" id="KI393807">
    <property type="protein sequence ID" value="ERN07123.1"/>
    <property type="molecule type" value="Genomic_DNA"/>
</dbReference>
<dbReference type="Proteomes" id="UP000017836">
    <property type="component" value="Unassembled WGS sequence"/>
</dbReference>
<protein>
    <submittedName>
        <fullName evidence="1">Uncharacterized protein</fullName>
    </submittedName>
</protein>
<accession>W1PGM1</accession>
<evidence type="ECO:0000313" key="1">
    <source>
        <dbReference type="EMBL" id="ERN07123.1"/>
    </source>
</evidence>
<name>W1PGM1_AMBTC</name>
<dbReference type="Gramene" id="ERN07123">
    <property type="protein sequence ID" value="ERN07123"/>
    <property type="gene ID" value="AMTR_s00019p00116000"/>
</dbReference>
<evidence type="ECO:0000313" key="2">
    <source>
        <dbReference type="Proteomes" id="UP000017836"/>
    </source>
</evidence>
<reference evidence="2" key="1">
    <citation type="journal article" date="2013" name="Science">
        <title>The Amborella genome and the evolution of flowering plants.</title>
        <authorList>
            <consortium name="Amborella Genome Project"/>
        </authorList>
    </citation>
    <scope>NUCLEOTIDE SEQUENCE [LARGE SCALE GENOMIC DNA]</scope>
</reference>
<dbReference type="HOGENOM" id="CLU_2161786_0_0_1"/>
<proteinExistence type="predicted"/>
<keyword evidence="2" id="KW-1185">Reference proteome</keyword>